<organism evidence="1 2">
    <name type="scientific">Eumeta variegata</name>
    <name type="common">Bagworm moth</name>
    <name type="synonym">Eumeta japonica</name>
    <dbReference type="NCBI Taxonomy" id="151549"/>
    <lineage>
        <taxon>Eukaryota</taxon>
        <taxon>Metazoa</taxon>
        <taxon>Ecdysozoa</taxon>
        <taxon>Arthropoda</taxon>
        <taxon>Hexapoda</taxon>
        <taxon>Insecta</taxon>
        <taxon>Pterygota</taxon>
        <taxon>Neoptera</taxon>
        <taxon>Endopterygota</taxon>
        <taxon>Lepidoptera</taxon>
        <taxon>Glossata</taxon>
        <taxon>Ditrysia</taxon>
        <taxon>Tineoidea</taxon>
        <taxon>Psychidae</taxon>
        <taxon>Oiketicinae</taxon>
        <taxon>Eumeta</taxon>
    </lineage>
</organism>
<evidence type="ECO:0000313" key="2">
    <source>
        <dbReference type="Proteomes" id="UP000299102"/>
    </source>
</evidence>
<dbReference type="EMBL" id="BGZK01003351">
    <property type="protein sequence ID" value="GBP00341.1"/>
    <property type="molecule type" value="Genomic_DNA"/>
</dbReference>
<sequence length="119" mass="13563">MPIEQCPLPVHDACVFSDRGVSNLVGAHVEHVPHRRRRKINIGNPLLKKNFYEWEQGSLALYRTKRDLALLAFFVPRCAGRAYCAQAAGGHWVQLLFFTALKETDVIFDVICTIILREN</sequence>
<keyword evidence="2" id="KW-1185">Reference proteome</keyword>
<proteinExistence type="predicted"/>
<accession>A0A4C1SGV3</accession>
<name>A0A4C1SGV3_EUMVA</name>
<dbReference type="Proteomes" id="UP000299102">
    <property type="component" value="Unassembled WGS sequence"/>
</dbReference>
<comment type="caution">
    <text evidence="1">The sequence shown here is derived from an EMBL/GenBank/DDBJ whole genome shotgun (WGS) entry which is preliminary data.</text>
</comment>
<dbReference type="AlphaFoldDB" id="A0A4C1SGV3"/>
<gene>
    <name evidence="1" type="ORF">EVAR_71027_1</name>
</gene>
<reference evidence="1 2" key="1">
    <citation type="journal article" date="2019" name="Commun. Biol.">
        <title>The bagworm genome reveals a unique fibroin gene that provides high tensile strength.</title>
        <authorList>
            <person name="Kono N."/>
            <person name="Nakamura H."/>
            <person name="Ohtoshi R."/>
            <person name="Tomita M."/>
            <person name="Numata K."/>
            <person name="Arakawa K."/>
        </authorList>
    </citation>
    <scope>NUCLEOTIDE SEQUENCE [LARGE SCALE GENOMIC DNA]</scope>
</reference>
<evidence type="ECO:0000313" key="1">
    <source>
        <dbReference type="EMBL" id="GBP00341.1"/>
    </source>
</evidence>
<protein>
    <submittedName>
        <fullName evidence="1">Uncharacterized protein</fullName>
    </submittedName>
</protein>